<keyword evidence="3" id="KW-0479">Metal-binding</keyword>
<dbReference type="GO" id="GO:0005524">
    <property type="term" value="F:ATP binding"/>
    <property type="evidence" value="ECO:0007669"/>
    <property type="project" value="UniProtKB-KW"/>
</dbReference>
<evidence type="ECO:0000256" key="2">
    <source>
        <dbReference type="ARBA" id="ARBA00022553"/>
    </source>
</evidence>
<accession>A0A448WC80</accession>
<evidence type="ECO:0000256" key="1">
    <source>
        <dbReference type="ARBA" id="ARBA00004141"/>
    </source>
</evidence>
<evidence type="ECO:0000256" key="4">
    <source>
        <dbReference type="ARBA" id="ARBA00022741"/>
    </source>
</evidence>
<name>A0A448WC80_9PLAT</name>
<comment type="caution">
    <text evidence="8">The sequence shown here is derived from an EMBL/GenBank/DDBJ whole genome shotgun (WGS) entry which is preliminary data.</text>
</comment>
<evidence type="ECO:0000256" key="6">
    <source>
        <dbReference type="ARBA" id="ARBA00022842"/>
    </source>
</evidence>
<dbReference type="InterPro" id="IPR006544">
    <property type="entry name" value="P-type_TPase_V"/>
</dbReference>
<dbReference type="PANTHER" id="PTHR45630">
    <property type="entry name" value="CATION-TRANSPORTING ATPASE-RELATED"/>
    <property type="match status" value="1"/>
</dbReference>
<keyword evidence="4" id="KW-0547">Nucleotide-binding</keyword>
<sequence length="80" mass="8774">MIFSDNQTGTLTQDGLDLWGVIPSYDGIFTEAESDPSLLPKPSPLIEALATCHSLTRIQGQLAGDPLDLKMFISINWVRL</sequence>
<evidence type="ECO:0000256" key="7">
    <source>
        <dbReference type="ARBA" id="ARBA00022967"/>
    </source>
</evidence>
<dbReference type="AlphaFoldDB" id="A0A448WC80"/>
<protein>
    <submittedName>
        <fullName evidence="8">Uncharacterized protein</fullName>
    </submittedName>
</protein>
<reference evidence="8" key="1">
    <citation type="submission" date="2018-11" db="EMBL/GenBank/DDBJ databases">
        <authorList>
            <consortium name="Pathogen Informatics"/>
        </authorList>
    </citation>
    <scope>NUCLEOTIDE SEQUENCE</scope>
</reference>
<dbReference type="GO" id="GO:0140358">
    <property type="term" value="F:P-type transmembrane transporter activity"/>
    <property type="evidence" value="ECO:0007669"/>
    <property type="project" value="InterPro"/>
</dbReference>
<evidence type="ECO:0000313" key="9">
    <source>
        <dbReference type="Proteomes" id="UP000784294"/>
    </source>
</evidence>
<dbReference type="GO" id="GO:0046872">
    <property type="term" value="F:metal ion binding"/>
    <property type="evidence" value="ECO:0007669"/>
    <property type="project" value="UniProtKB-KW"/>
</dbReference>
<organism evidence="8 9">
    <name type="scientific">Protopolystoma xenopodis</name>
    <dbReference type="NCBI Taxonomy" id="117903"/>
    <lineage>
        <taxon>Eukaryota</taxon>
        <taxon>Metazoa</taxon>
        <taxon>Spiralia</taxon>
        <taxon>Lophotrochozoa</taxon>
        <taxon>Platyhelminthes</taxon>
        <taxon>Monogenea</taxon>
        <taxon>Polyopisthocotylea</taxon>
        <taxon>Polystomatidea</taxon>
        <taxon>Polystomatidae</taxon>
        <taxon>Protopolystoma</taxon>
    </lineage>
</organism>
<keyword evidence="2" id="KW-0597">Phosphoprotein</keyword>
<dbReference type="Proteomes" id="UP000784294">
    <property type="component" value="Unassembled WGS sequence"/>
</dbReference>
<dbReference type="GO" id="GO:0016020">
    <property type="term" value="C:membrane"/>
    <property type="evidence" value="ECO:0007669"/>
    <property type="project" value="UniProtKB-SubCell"/>
</dbReference>
<dbReference type="GO" id="GO:0006874">
    <property type="term" value="P:intracellular calcium ion homeostasis"/>
    <property type="evidence" value="ECO:0007669"/>
    <property type="project" value="TreeGrafter"/>
</dbReference>
<evidence type="ECO:0000256" key="3">
    <source>
        <dbReference type="ARBA" id="ARBA00022723"/>
    </source>
</evidence>
<proteinExistence type="predicted"/>
<dbReference type="OrthoDB" id="48943at2759"/>
<keyword evidence="7" id="KW-1278">Translocase</keyword>
<dbReference type="EMBL" id="CAAALY010003447">
    <property type="protein sequence ID" value="VEL08223.1"/>
    <property type="molecule type" value="Genomic_DNA"/>
</dbReference>
<keyword evidence="5" id="KW-0067">ATP-binding</keyword>
<evidence type="ECO:0000313" key="8">
    <source>
        <dbReference type="EMBL" id="VEL08223.1"/>
    </source>
</evidence>
<dbReference type="PANTHER" id="PTHR45630:SF8">
    <property type="entry name" value="CATION-TRANSPORTING ATPASE"/>
    <property type="match status" value="1"/>
</dbReference>
<dbReference type="GO" id="GO:0019829">
    <property type="term" value="F:ATPase-coupled monoatomic cation transmembrane transporter activity"/>
    <property type="evidence" value="ECO:0007669"/>
    <property type="project" value="TreeGrafter"/>
</dbReference>
<gene>
    <name evidence="8" type="ORF">PXEA_LOCUS1663</name>
</gene>
<dbReference type="GO" id="GO:0015203">
    <property type="term" value="F:polyamine transmembrane transporter activity"/>
    <property type="evidence" value="ECO:0007669"/>
    <property type="project" value="TreeGrafter"/>
</dbReference>
<comment type="subcellular location">
    <subcellularLocation>
        <location evidence="1">Membrane</location>
        <topology evidence="1">Multi-pass membrane protein</topology>
    </subcellularLocation>
</comment>
<keyword evidence="9" id="KW-1185">Reference proteome</keyword>
<evidence type="ECO:0000256" key="5">
    <source>
        <dbReference type="ARBA" id="ARBA00022840"/>
    </source>
</evidence>
<keyword evidence="6" id="KW-0460">Magnesium</keyword>